<dbReference type="RefSeq" id="WP_015286773.1">
    <property type="nucleotide sequence ID" value="NC_019943.1"/>
</dbReference>
<reference evidence="3" key="1">
    <citation type="submission" date="2011-12" db="EMBL/GenBank/DDBJ databases">
        <title>Complete sequence of Methanoregula formicicum SMSP.</title>
        <authorList>
            <person name="Lucas S."/>
            <person name="Han J."/>
            <person name="Lapidus A."/>
            <person name="Cheng J.-F."/>
            <person name="Goodwin L."/>
            <person name="Pitluck S."/>
            <person name="Peters L."/>
            <person name="Ovchinnikova G."/>
            <person name="Teshima H."/>
            <person name="Detter J.C."/>
            <person name="Han C."/>
            <person name="Tapia R."/>
            <person name="Land M."/>
            <person name="Hauser L."/>
            <person name="Kyrpides N."/>
            <person name="Ivanova N."/>
            <person name="Pagani I."/>
            <person name="Imachi H."/>
            <person name="Tamaki H."/>
            <person name="Sekiguchi Y."/>
            <person name="Kamagata Y."/>
            <person name="Cadillo-Quiroz H."/>
            <person name="Zinder S."/>
            <person name="Liu W.-T."/>
            <person name="Woyke T."/>
        </authorList>
    </citation>
    <scope>NUCLEOTIDE SEQUENCE [LARGE SCALE GENOMIC DNA]</scope>
    <source>
        <strain evidence="3">DSM 22288 / NBRC 105244 / SMSP</strain>
    </source>
</reference>
<evidence type="ECO:0000313" key="2">
    <source>
        <dbReference type="EMBL" id="AGB03811.1"/>
    </source>
</evidence>
<dbReference type="GeneID" id="14308611"/>
<dbReference type="OrthoDB" id="118162at2157"/>
<dbReference type="InParanoid" id="L0HJ57"/>
<feature type="transmembrane region" description="Helical" evidence="1">
    <location>
        <begin position="196"/>
        <end position="216"/>
    </location>
</feature>
<protein>
    <submittedName>
        <fullName evidence="2">Uncharacterized protein</fullName>
    </submittedName>
</protein>
<gene>
    <name evidence="2" type="ordered locus">Metfor_2828</name>
</gene>
<accession>L0HJ57</accession>
<dbReference type="HOGENOM" id="CLU_1227649_0_0_2"/>
<dbReference type="EMBL" id="CP003167">
    <property type="protein sequence ID" value="AGB03811.1"/>
    <property type="molecule type" value="Genomic_DNA"/>
</dbReference>
<dbReference type="AlphaFoldDB" id="L0HJ57"/>
<dbReference type="Proteomes" id="UP000010824">
    <property type="component" value="Chromosome"/>
</dbReference>
<organism evidence="2 3">
    <name type="scientific">Methanoregula formicica (strain DSM 22288 / NBRC 105244 / SMSP)</name>
    <dbReference type="NCBI Taxonomy" id="593750"/>
    <lineage>
        <taxon>Archaea</taxon>
        <taxon>Methanobacteriati</taxon>
        <taxon>Methanobacteriota</taxon>
        <taxon>Stenosarchaea group</taxon>
        <taxon>Methanomicrobia</taxon>
        <taxon>Methanomicrobiales</taxon>
        <taxon>Methanoregulaceae</taxon>
        <taxon>Methanoregula</taxon>
    </lineage>
</organism>
<sequence length="225" mass="24095" precursor="true">MKCSCQKSTHQYLAAILVIIIIGALTLYAYNGEQDALKGATDRGMKATAGVMATQVHGYELANITPGNENAPEYLALVERLNTMRSMDDHILNAYILKVYPNKTAVFLVDDLMVQDPQGSARIGEVSTAPDQNVIFLALSGPTVSKQPYTTKYGSFISAYAPIDDSVADSTGNTAAVLAIDVSAQEYTKFTSQGTIILVTGLVAIVLALCAISWFGRKDDETKSG</sequence>
<proteinExistence type="predicted"/>
<evidence type="ECO:0000313" key="3">
    <source>
        <dbReference type="Proteomes" id="UP000010824"/>
    </source>
</evidence>
<keyword evidence="1" id="KW-1133">Transmembrane helix</keyword>
<dbReference type="STRING" id="593750.Metfor_2828"/>
<reference evidence="2 3" key="2">
    <citation type="journal article" date="2014" name="Genome Announc.">
        <title>Complete Genome Sequence of Methanoregula formicica SMSPT, a Mesophilic Hydrogenotrophic Methanogen Isolated from a Methanogenic Upflow Anaerobic Sludge Blanket Reactor.</title>
        <authorList>
            <person name="Yamamoto K."/>
            <person name="Tamaki H."/>
            <person name="Cadillo-Quiroz H."/>
            <person name="Imachi H."/>
            <person name="Kyrpides N."/>
            <person name="Woyke T."/>
            <person name="Goodwin L."/>
            <person name="Zinder S.H."/>
            <person name="Kamagata Y."/>
            <person name="Liu W.T."/>
        </authorList>
    </citation>
    <scope>NUCLEOTIDE SEQUENCE [LARGE SCALE GENOMIC DNA]</scope>
    <source>
        <strain evidence="3">DSM 22288 / NBRC 105244 / SMSP</strain>
    </source>
</reference>
<feature type="transmembrane region" description="Helical" evidence="1">
    <location>
        <begin position="12"/>
        <end position="30"/>
    </location>
</feature>
<dbReference type="KEGG" id="mfo:Metfor_2828"/>
<name>L0HJ57_METFS</name>
<keyword evidence="1" id="KW-0472">Membrane</keyword>
<keyword evidence="1" id="KW-0812">Transmembrane</keyword>
<keyword evidence="3" id="KW-1185">Reference proteome</keyword>
<evidence type="ECO:0000256" key="1">
    <source>
        <dbReference type="SAM" id="Phobius"/>
    </source>
</evidence>